<dbReference type="AlphaFoldDB" id="A0A7R7IEL1"/>
<evidence type="ECO:0000313" key="5">
    <source>
        <dbReference type="Proteomes" id="UP000595897"/>
    </source>
</evidence>
<accession>A0A7R7IEL1</accession>
<dbReference type="GO" id="GO:0016780">
    <property type="term" value="F:phosphotransferase activity, for other substituted phosphate groups"/>
    <property type="evidence" value="ECO:0007669"/>
    <property type="project" value="TreeGrafter"/>
</dbReference>
<keyword evidence="2" id="KW-1133">Transmembrane helix</keyword>
<organism evidence="4 5">
    <name type="scientific">Anaeromicropila herbilytica</name>
    <dbReference type="NCBI Taxonomy" id="2785025"/>
    <lineage>
        <taxon>Bacteria</taxon>
        <taxon>Bacillati</taxon>
        <taxon>Bacillota</taxon>
        <taxon>Clostridia</taxon>
        <taxon>Lachnospirales</taxon>
        <taxon>Lachnospiraceae</taxon>
        <taxon>Anaeromicropila</taxon>
    </lineage>
</organism>
<feature type="transmembrane region" description="Helical" evidence="2">
    <location>
        <begin position="17"/>
        <end position="42"/>
    </location>
</feature>
<reference evidence="4 5" key="1">
    <citation type="submission" date="2020-11" db="EMBL/GenBank/DDBJ databases">
        <title>Draft genome sequencing of a Lachnospiraceae strain isolated from anoxic soil subjected to BSD treatment.</title>
        <authorList>
            <person name="Uek A."/>
            <person name="Tonouchi A."/>
        </authorList>
    </citation>
    <scope>NUCLEOTIDE SEQUENCE [LARGE SCALE GENOMIC DNA]</scope>
    <source>
        <strain evidence="4 5">TB5</strain>
    </source>
</reference>
<comment type="similarity">
    <text evidence="1">Belongs to the bacterial sugar transferase family.</text>
</comment>
<proteinExistence type="inferred from homology"/>
<evidence type="ECO:0000259" key="3">
    <source>
        <dbReference type="Pfam" id="PF02397"/>
    </source>
</evidence>
<dbReference type="InterPro" id="IPR003362">
    <property type="entry name" value="Bact_transf"/>
</dbReference>
<protein>
    <submittedName>
        <fullName evidence="4">UDP-phosphate galactose phosphotransferase</fullName>
    </submittedName>
</protein>
<evidence type="ECO:0000313" key="4">
    <source>
        <dbReference type="EMBL" id="BCN32224.1"/>
    </source>
</evidence>
<sequence>MKKKGIYNGVVKRGIDIFLSLLGIIVLSWLLIIITLIVKLTSKGPAFFKQKRIGLNKKEFYILKYRTMRIDTPKDMPTHLFENPDIYITPIGKFLRKTSLDELPQLFNILRGEMSVVGPRPALWNQYDLIAERDEYYANSVRPGLTGWAQINGRDELPIDVKARYDGEYIKRMSLGFDIKIFFGTIISVVKSDGVREGITKESEGKKIDVQANISYREE</sequence>
<gene>
    <name evidence="4" type="ORF">bsdtb5_35190</name>
</gene>
<dbReference type="KEGG" id="ahb:bsdtb5_35190"/>
<feature type="domain" description="Bacterial sugar transferase" evidence="3">
    <location>
        <begin position="12"/>
        <end position="190"/>
    </location>
</feature>
<dbReference type="Pfam" id="PF02397">
    <property type="entry name" value="Bac_transf"/>
    <property type="match status" value="1"/>
</dbReference>
<keyword evidence="2" id="KW-0812">Transmembrane</keyword>
<name>A0A7R7IEL1_9FIRM</name>
<dbReference type="EMBL" id="AP024169">
    <property type="protein sequence ID" value="BCN32224.1"/>
    <property type="molecule type" value="Genomic_DNA"/>
</dbReference>
<keyword evidence="5" id="KW-1185">Reference proteome</keyword>
<evidence type="ECO:0000256" key="1">
    <source>
        <dbReference type="ARBA" id="ARBA00006464"/>
    </source>
</evidence>
<dbReference type="PANTHER" id="PTHR30576:SF10">
    <property type="entry name" value="SLL5057 PROTEIN"/>
    <property type="match status" value="1"/>
</dbReference>
<keyword evidence="4" id="KW-0808">Transferase</keyword>
<evidence type="ECO:0000256" key="2">
    <source>
        <dbReference type="SAM" id="Phobius"/>
    </source>
</evidence>
<dbReference type="PANTHER" id="PTHR30576">
    <property type="entry name" value="COLANIC BIOSYNTHESIS UDP-GLUCOSE LIPID CARRIER TRANSFERASE"/>
    <property type="match status" value="1"/>
</dbReference>
<dbReference type="Proteomes" id="UP000595897">
    <property type="component" value="Chromosome"/>
</dbReference>
<keyword evidence="2" id="KW-0472">Membrane</keyword>